<accession>A0A0E9Q6A8</accession>
<dbReference type="AlphaFoldDB" id="A0A0E9Q6A8"/>
<protein>
    <submittedName>
        <fullName evidence="1">Uncharacterized protein</fullName>
    </submittedName>
</protein>
<organism evidence="1">
    <name type="scientific">Anguilla anguilla</name>
    <name type="common">European freshwater eel</name>
    <name type="synonym">Muraena anguilla</name>
    <dbReference type="NCBI Taxonomy" id="7936"/>
    <lineage>
        <taxon>Eukaryota</taxon>
        <taxon>Metazoa</taxon>
        <taxon>Chordata</taxon>
        <taxon>Craniata</taxon>
        <taxon>Vertebrata</taxon>
        <taxon>Euteleostomi</taxon>
        <taxon>Actinopterygii</taxon>
        <taxon>Neopterygii</taxon>
        <taxon>Teleostei</taxon>
        <taxon>Anguilliformes</taxon>
        <taxon>Anguillidae</taxon>
        <taxon>Anguilla</taxon>
    </lineage>
</organism>
<proteinExistence type="predicted"/>
<evidence type="ECO:0000313" key="1">
    <source>
        <dbReference type="EMBL" id="JAH11663.1"/>
    </source>
</evidence>
<name>A0A0E9Q6A8_ANGAN</name>
<dbReference type="EMBL" id="GBXM01096914">
    <property type="protein sequence ID" value="JAH11663.1"/>
    <property type="molecule type" value="Transcribed_RNA"/>
</dbReference>
<reference evidence="1" key="1">
    <citation type="submission" date="2014-11" db="EMBL/GenBank/DDBJ databases">
        <authorList>
            <person name="Amaro Gonzalez C."/>
        </authorList>
    </citation>
    <scope>NUCLEOTIDE SEQUENCE</scope>
</reference>
<sequence>MLCNNNYLLFLLHLNVRWLWKIQSHQTKK</sequence>
<reference evidence="1" key="2">
    <citation type="journal article" date="2015" name="Fish Shellfish Immunol.">
        <title>Early steps in the European eel (Anguilla anguilla)-Vibrio vulnificus interaction in the gills: Role of the RtxA13 toxin.</title>
        <authorList>
            <person name="Callol A."/>
            <person name="Pajuelo D."/>
            <person name="Ebbesson L."/>
            <person name="Teles M."/>
            <person name="MacKenzie S."/>
            <person name="Amaro C."/>
        </authorList>
    </citation>
    <scope>NUCLEOTIDE SEQUENCE</scope>
</reference>